<dbReference type="PANTHER" id="PTHR30408:SF12">
    <property type="entry name" value="TYPE I RESTRICTION ENZYME MJAVIII SPECIFICITY SUBUNIT"/>
    <property type="match status" value="1"/>
</dbReference>
<dbReference type="GO" id="GO:0003677">
    <property type="term" value="F:DNA binding"/>
    <property type="evidence" value="ECO:0007669"/>
    <property type="project" value="UniProtKB-KW"/>
</dbReference>
<gene>
    <name evidence="5" type="ORF">GCWU000182_001449</name>
</gene>
<dbReference type="Gene3D" id="3.90.220.20">
    <property type="entry name" value="DNA methylase specificity domains"/>
    <property type="match status" value="1"/>
</dbReference>
<dbReference type="Gene3D" id="1.10.287.1120">
    <property type="entry name" value="Bipartite methylase S protein"/>
    <property type="match status" value="1"/>
</dbReference>
<dbReference type="EMBL" id="ACIN03000013">
    <property type="protein sequence ID" value="ESK65288.1"/>
    <property type="molecule type" value="Genomic_DNA"/>
</dbReference>
<keyword evidence="3" id="KW-0238">DNA-binding</keyword>
<dbReference type="Pfam" id="PF01420">
    <property type="entry name" value="Methylase_S"/>
    <property type="match status" value="1"/>
</dbReference>
<dbReference type="InterPro" id="IPR000055">
    <property type="entry name" value="Restrct_endonuc_typeI_TRD"/>
</dbReference>
<comment type="caution">
    <text evidence="5">The sequence shown here is derived from an EMBL/GenBank/DDBJ whole genome shotgun (WGS) entry which is preliminary data.</text>
</comment>
<evidence type="ECO:0000256" key="3">
    <source>
        <dbReference type="ARBA" id="ARBA00023125"/>
    </source>
</evidence>
<evidence type="ECO:0000259" key="4">
    <source>
        <dbReference type="Pfam" id="PF01420"/>
    </source>
</evidence>
<evidence type="ECO:0000256" key="1">
    <source>
        <dbReference type="ARBA" id="ARBA00010923"/>
    </source>
</evidence>
<dbReference type="OrthoDB" id="9814572at2"/>
<organism evidence="5 6">
    <name type="scientific">Abiotrophia defectiva ATCC 49176</name>
    <dbReference type="NCBI Taxonomy" id="592010"/>
    <lineage>
        <taxon>Bacteria</taxon>
        <taxon>Bacillati</taxon>
        <taxon>Bacillota</taxon>
        <taxon>Bacilli</taxon>
        <taxon>Lactobacillales</taxon>
        <taxon>Aerococcaceae</taxon>
        <taxon>Abiotrophia</taxon>
    </lineage>
</organism>
<evidence type="ECO:0000313" key="6">
    <source>
        <dbReference type="Proteomes" id="UP000019050"/>
    </source>
</evidence>
<dbReference type="eggNOG" id="ENOG5033JZZ">
    <property type="taxonomic scope" value="Bacteria"/>
</dbReference>
<dbReference type="RefSeq" id="WP_023392091.1">
    <property type="nucleotide sequence ID" value="NZ_KI535340.1"/>
</dbReference>
<reference evidence="5" key="1">
    <citation type="submission" date="2013-06" db="EMBL/GenBank/DDBJ databases">
        <authorList>
            <person name="Weinstock G."/>
            <person name="Sodergren E."/>
            <person name="Clifton S."/>
            <person name="Fulton L."/>
            <person name="Fulton B."/>
            <person name="Courtney L."/>
            <person name="Fronick C."/>
            <person name="Harrison M."/>
            <person name="Strong C."/>
            <person name="Farmer C."/>
            <person name="Delahaunty K."/>
            <person name="Markovic C."/>
            <person name="Hall O."/>
            <person name="Minx P."/>
            <person name="Tomlinson C."/>
            <person name="Mitreva M."/>
            <person name="Nelson J."/>
            <person name="Hou S."/>
            <person name="Wollam A."/>
            <person name="Pepin K.H."/>
            <person name="Johnson M."/>
            <person name="Bhonagiri V."/>
            <person name="Nash W.E."/>
            <person name="Warren W."/>
            <person name="Chinwalla A."/>
            <person name="Mardis E.R."/>
            <person name="Wilson R.K."/>
        </authorList>
    </citation>
    <scope>NUCLEOTIDE SEQUENCE [LARGE SCALE GENOMIC DNA]</scope>
    <source>
        <strain evidence="5">ATCC 49176</strain>
    </source>
</reference>
<feature type="domain" description="Type I restriction modification DNA specificity" evidence="4">
    <location>
        <begin position="15"/>
        <end position="123"/>
    </location>
</feature>
<evidence type="ECO:0000313" key="5">
    <source>
        <dbReference type="EMBL" id="ESK65288.1"/>
    </source>
</evidence>
<evidence type="ECO:0000256" key="2">
    <source>
        <dbReference type="ARBA" id="ARBA00022747"/>
    </source>
</evidence>
<name>W1Q2J1_ABIDE</name>
<sequence length="140" mass="16394">MKRERLTDIAHIERAKKGKIYPAGVILIQLSASRGQCLLQMEDGEVDARYAVVQPTIDCVPYYLWNVIQMEMPEFCAQWQTGINLQFENLKFLSIPLHSFEEQKKIADKLTKYDAWIQAEQKQLDLWKGVKKNMLDKMFI</sequence>
<keyword evidence="6" id="KW-1185">Reference proteome</keyword>
<dbReference type="InterPro" id="IPR044946">
    <property type="entry name" value="Restrct_endonuc_typeI_TRD_sf"/>
</dbReference>
<comment type="similarity">
    <text evidence="1">Belongs to the type-I restriction system S methylase family.</text>
</comment>
<dbReference type="SUPFAM" id="SSF116734">
    <property type="entry name" value="DNA methylase specificity domain"/>
    <property type="match status" value="1"/>
</dbReference>
<dbReference type="InterPro" id="IPR052021">
    <property type="entry name" value="Type-I_RS_S_subunit"/>
</dbReference>
<proteinExistence type="inferred from homology"/>
<dbReference type="GO" id="GO:0009307">
    <property type="term" value="P:DNA restriction-modification system"/>
    <property type="evidence" value="ECO:0007669"/>
    <property type="project" value="UniProtKB-KW"/>
</dbReference>
<protein>
    <recommendedName>
        <fullName evidence="4">Type I restriction modification DNA specificity domain-containing protein</fullName>
    </recommendedName>
</protein>
<accession>W1Q2J1</accession>
<dbReference type="AlphaFoldDB" id="W1Q2J1"/>
<keyword evidence="2" id="KW-0680">Restriction system</keyword>
<dbReference type="PANTHER" id="PTHR30408">
    <property type="entry name" value="TYPE-1 RESTRICTION ENZYME ECOKI SPECIFICITY PROTEIN"/>
    <property type="match status" value="1"/>
</dbReference>
<dbReference type="HOGENOM" id="CLU_1830699_0_0_9"/>
<dbReference type="GeneID" id="84817952"/>
<dbReference type="STRING" id="592010.GCWU000182_001449"/>
<dbReference type="Proteomes" id="UP000019050">
    <property type="component" value="Unassembled WGS sequence"/>
</dbReference>